<evidence type="ECO:0000256" key="17">
    <source>
        <dbReference type="PROSITE-ProRule" id="PRU01023"/>
    </source>
</evidence>
<evidence type="ECO:0000256" key="1">
    <source>
        <dbReference type="ARBA" id="ARBA00002724"/>
    </source>
</evidence>
<keyword evidence="13" id="KW-0804">Transcription</keyword>
<dbReference type="GO" id="GO:0008649">
    <property type="term" value="F:rRNA methyltransferase activity"/>
    <property type="evidence" value="ECO:0007669"/>
    <property type="project" value="InterPro"/>
</dbReference>
<dbReference type="GO" id="GO:0031564">
    <property type="term" value="P:transcription antitermination"/>
    <property type="evidence" value="ECO:0007669"/>
    <property type="project" value="UniProtKB-KW"/>
</dbReference>
<dbReference type="GO" id="GO:0005737">
    <property type="term" value="C:cytoplasm"/>
    <property type="evidence" value="ECO:0007669"/>
    <property type="project" value="UniProtKB-SubCell"/>
</dbReference>
<dbReference type="PRINTS" id="PR02008">
    <property type="entry name" value="RCMTFAMILY"/>
</dbReference>
<feature type="binding site" evidence="17">
    <location>
        <position position="332"/>
    </location>
    <ligand>
        <name>S-adenosyl-L-methionine</name>
        <dbReference type="ChEBI" id="CHEBI:59789"/>
    </ligand>
</feature>
<evidence type="ECO:0000259" key="18">
    <source>
        <dbReference type="PROSITE" id="PS51686"/>
    </source>
</evidence>
<dbReference type="SUPFAM" id="SSF53335">
    <property type="entry name" value="S-adenosyl-L-methionine-dependent methyltransferases"/>
    <property type="match status" value="1"/>
</dbReference>
<evidence type="ECO:0000256" key="14">
    <source>
        <dbReference type="ARBA" id="ARBA00030399"/>
    </source>
</evidence>
<dbReference type="PROSITE" id="PS51686">
    <property type="entry name" value="SAM_MT_RSMB_NOP"/>
    <property type="match status" value="1"/>
</dbReference>
<comment type="caution">
    <text evidence="19">The sequence shown here is derived from an EMBL/GenBank/DDBJ whole genome shotgun (WGS) entry which is preliminary data.</text>
</comment>
<dbReference type="GO" id="GO:0003723">
    <property type="term" value="F:RNA binding"/>
    <property type="evidence" value="ECO:0007669"/>
    <property type="project" value="UniProtKB-UniRule"/>
</dbReference>
<protein>
    <recommendedName>
        <fullName evidence="4">16S rRNA (cytosine(967)-C(5))-methyltransferase</fullName>
        <ecNumber evidence="4">2.1.1.176</ecNumber>
    </recommendedName>
    <alternativeName>
        <fullName evidence="14">16S rRNA m5C967 methyltransferase</fullName>
    </alternativeName>
    <alternativeName>
        <fullName evidence="15">rRNA (cytosine-C(5)-)-methyltransferase RsmB</fullName>
    </alternativeName>
</protein>
<feature type="binding site" evidence="17">
    <location>
        <position position="287"/>
    </location>
    <ligand>
        <name>S-adenosyl-L-methionine</name>
        <dbReference type="ChEBI" id="CHEBI:59789"/>
    </ligand>
</feature>
<dbReference type="InterPro" id="IPR001678">
    <property type="entry name" value="MeTrfase_RsmB-F_NOP2_dom"/>
</dbReference>
<dbReference type="Gene3D" id="3.30.70.1170">
    <property type="entry name" value="Sun protein, domain 3"/>
    <property type="match status" value="1"/>
</dbReference>
<comment type="catalytic activity">
    <reaction evidence="16">
        <text>cytidine(967) in 16S rRNA + S-adenosyl-L-methionine = 5-methylcytidine(967) in 16S rRNA + S-adenosyl-L-homocysteine + H(+)</text>
        <dbReference type="Rhea" id="RHEA:42748"/>
        <dbReference type="Rhea" id="RHEA-COMP:10219"/>
        <dbReference type="Rhea" id="RHEA-COMP:10220"/>
        <dbReference type="ChEBI" id="CHEBI:15378"/>
        <dbReference type="ChEBI" id="CHEBI:57856"/>
        <dbReference type="ChEBI" id="CHEBI:59789"/>
        <dbReference type="ChEBI" id="CHEBI:74483"/>
        <dbReference type="ChEBI" id="CHEBI:82748"/>
        <dbReference type="EC" id="2.1.1.176"/>
    </reaction>
</comment>
<dbReference type="InterPro" id="IPR023267">
    <property type="entry name" value="RCMT"/>
</dbReference>
<keyword evidence="9 17" id="KW-0949">S-adenosyl-L-methionine</keyword>
<dbReference type="AlphaFoldDB" id="A0A6A7KAG7"/>
<organism evidence="19 20">
    <name type="scientific">Alkalibaculum sporogenes</name>
    <dbReference type="NCBI Taxonomy" id="2655001"/>
    <lineage>
        <taxon>Bacteria</taxon>
        <taxon>Bacillati</taxon>
        <taxon>Bacillota</taxon>
        <taxon>Clostridia</taxon>
        <taxon>Eubacteriales</taxon>
        <taxon>Eubacteriaceae</taxon>
        <taxon>Alkalibaculum</taxon>
    </lineage>
</organism>
<dbReference type="EMBL" id="WHNX01000013">
    <property type="protein sequence ID" value="MPW26033.1"/>
    <property type="molecule type" value="Genomic_DNA"/>
</dbReference>
<dbReference type="Pfam" id="PF22458">
    <property type="entry name" value="RsmF-B_ferredox"/>
    <property type="match status" value="1"/>
</dbReference>
<keyword evidence="5" id="KW-0963">Cytoplasm</keyword>
<keyword evidence="20" id="KW-1185">Reference proteome</keyword>
<gene>
    <name evidence="19" type="primary">rsmB</name>
    <name evidence="19" type="ORF">GC105_09545</name>
</gene>
<evidence type="ECO:0000256" key="13">
    <source>
        <dbReference type="ARBA" id="ARBA00023163"/>
    </source>
</evidence>
<evidence type="ECO:0000313" key="19">
    <source>
        <dbReference type="EMBL" id="MPW26033.1"/>
    </source>
</evidence>
<evidence type="ECO:0000256" key="11">
    <source>
        <dbReference type="ARBA" id="ARBA00022884"/>
    </source>
</evidence>
<dbReference type="NCBIfam" id="TIGR01951">
    <property type="entry name" value="nusB"/>
    <property type="match status" value="1"/>
</dbReference>
<evidence type="ECO:0000256" key="7">
    <source>
        <dbReference type="ARBA" id="ARBA00022603"/>
    </source>
</evidence>
<evidence type="ECO:0000256" key="16">
    <source>
        <dbReference type="ARBA" id="ARBA00047283"/>
    </source>
</evidence>
<dbReference type="InterPro" id="IPR035926">
    <property type="entry name" value="NusB-like_sf"/>
</dbReference>
<dbReference type="Proteomes" id="UP000440004">
    <property type="component" value="Unassembled WGS sequence"/>
</dbReference>
<comment type="similarity">
    <text evidence="17">Belongs to the class I-like SAM-binding methyltransferase superfamily. RsmB/NOP family.</text>
</comment>
<dbReference type="FunFam" id="3.40.50.150:FF:000022">
    <property type="entry name" value="Ribosomal RNA small subunit methyltransferase B"/>
    <property type="match status" value="1"/>
</dbReference>
<dbReference type="EC" id="2.1.1.176" evidence="4"/>
<dbReference type="Pfam" id="PF01189">
    <property type="entry name" value="Methyltr_RsmB-F"/>
    <property type="match status" value="1"/>
</dbReference>
<feature type="domain" description="SAM-dependent MTase RsmB/NOP-type" evidence="18">
    <location>
        <begin position="173"/>
        <end position="445"/>
    </location>
</feature>
<dbReference type="Pfam" id="PF01029">
    <property type="entry name" value="NusB"/>
    <property type="match status" value="1"/>
</dbReference>
<comment type="similarity">
    <text evidence="3">Belongs to the NusB family.</text>
</comment>
<keyword evidence="6" id="KW-0698">rRNA processing</keyword>
<evidence type="ECO:0000256" key="8">
    <source>
        <dbReference type="ARBA" id="ARBA00022679"/>
    </source>
</evidence>
<dbReference type="InterPro" id="IPR006027">
    <property type="entry name" value="NusB_RsmB_TIM44"/>
</dbReference>
<evidence type="ECO:0000256" key="10">
    <source>
        <dbReference type="ARBA" id="ARBA00022814"/>
    </source>
</evidence>
<dbReference type="GO" id="GO:0006353">
    <property type="term" value="P:DNA-templated transcription termination"/>
    <property type="evidence" value="ECO:0007669"/>
    <property type="project" value="InterPro"/>
</dbReference>
<proteinExistence type="inferred from homology"/>
<comment type="function">
    <text evidence="1">Specifically methylates the cytosine at position 967 (m5C967) of 16S rRNA.</text>
</comment>
<reference evidence="19 20" key="1">
    <citation type="submission" date="2019-10" db="EMBL/GenBank/DDBJ databases">
        <title>Alkalibaculum tamaniensis sp.nov., a new alkaliphilic acetogen, isolated on methoxylated aromatics from a mud volcano.</title>
        <authorList>
            <person name="Khomyakova M.A."/>
            <person name="Merkel A.Y."/>
            <person name="Bonch-Osmolovskaya E.A."/>
            <person name="Slobodkin A.I."/>
        </authorList>
    </citation>
    <scope>NUCLEOTIDE SEQUENCE [LARGE SCALE GENOMIC DNA]</scope>
    <source>
        <strain evidence="19 20">M08DMB</strain>
    </source>
</reference>
<dbReference type="InterPro" id="IPR049560">
    <property type="entry name" value="MeTrfase_RsmB-F_NOP2_cat"/>
</dbReference>
<comment type="subcellular location">
    <subcellularLocation>
        <location evidence="2">Cytoplasm</location>
    </subcellularLocation>
</comment>
<feature type="binding site" evidence="17">
    <location>
        <begin position="263"/>
        <end position="269"/>
    </location>
    <ligand>
        <name>S-adenosyl-L-methionine</name>
        <dbReference type="ChEBI" id="CHEBI:59789"/>
    </ligand>
</feature>
<dbReference type="Gene3D" id="3.40.50.150">
    <property type="entry name" value="Vaccinia Virus protein VP39"/>
    <property type="match status" value="1"/>
</dbReference>
<evidence type="ECO:0000256" key="4">
    <source>
        <dbReference type="ARBA" id="ARBA00012140"/>
    </source>
</evidence>
<evidence type="ECO:0000256" key="3">
    <source>
        <dbReference type="ARBA" id="ARBA00005952"/>
    </source>
</evidence>
<dbReference type="NCBIfam" id="TIGR00563">
    <property type="entry name" value="rsmB"/>
    <property type="match status" value="1"/>
</dbReference>
<name>A0A6A7KAG7_9FIRM</name>
<dbReference type="RefSeq" id="WP_152804125.1">
    <property type="nucleotide sequence ID" value="NZ_WHNX01000013.1"/>
</dbReference>
<keyword evidence="7 17" id="KW-0489">Methyltransferase</keyword>
<dbReference type="PANTHER" id="PTHR22807">
    <property type="entry name" value="NOP2 YEAST -RELATED NOL1/NOP2/FMU SUN DOMAIN-CONTAINING"/>
    <property type="match status" value="1"/>
</dbReference>
<accession>A0A6A7KAG7</accession>
<dbReference type="Gene3D" id="1.10.940.10">
    <property type="entry name" value="NusB-like"/>
    <property type="match status" value="1"/>
</dbReference>
<evidence type="ECO:0000256" key="12">
    <source>
        <dbReference type="ARBA" id="ARBA00023015"/>
    </source>
</evidence>
<evidence type="ECO:0000256" key="9">
    <source>
        <dbReference type="ARBA" id="ARBA00022691"/>
    </source>
</evidence>
<dbReference type="NCBIfam" id="NF011494">
    <property type="entry name" value="PRK14902.1"/>
    <property type="match status" value="1"/>
</dbReference>
<keyword evidence="8 17" id="KW-0808">Transferase</keyword>
<evidence type="ECO:0000256" key="5">
    <source>
        <dbReference type="ARBA" id="ARBA00022490"/>
    </source>
</evidence>
<dbReference type="PANTHER" id="PTHR22807:SF53">
    <property type="entry name" value="RIBOSOMAL RNA SMALL SUBUNIT METHYLTRANSFERASE B-RELATED"/>
    <property type="match status" value="1"/>
</dbReference>
<sequence>MQNKIDYPREVAIKLLYEINTNDAFINIVLKKSLKNSLLKDVDRSFINALVNGVIKNRNYCDWIITNHSKTKFEKISPWIKEILRLSVFQIFFLDKVPDSAAVNESVKLSKKYSKGKADKFVNGVLRNIIRNKDEIINKNFTQHEELIIKYSAPVWIAELLKNQYKLSTVKSFFIESLNSAPTTIRVNKLKINKNDLIKILEEEDIDVYDAKLCESAIVIKNFGDITKYNSYKDGLFIIQDEAAMLVVDVLDPKPGDIVLDMCSAPGGKTTHIGEKILDQPGLSARDIYQHKLELINENCNRLHLENVKLELKNGSVLYSEDIEKYDKILLDAPCSGLGIIRRKPDIKWKLKKQDINSIIKLQKQLIDNAFTYLKPGGVLVYSTCTINKMENQEIVEYLMNKYKNAVLLDIENVNKDILLNDKFIQTFPELDGCDGFFISKILKASKDIHGKS</sequence>
<feature type="active site" description="Nucleophile" evidence="17">
    <location>
        <position position="385"/>
    </location>
</feature>
<dbReference type="SUPFAM" id="SSF48013">
    <property type="entry name" value="NusB-like"/>
    <property type="match status" value="1"/>
</dbReference>
<dbReference type="InterPro" id="IPR004573">
    <property type="entry name" value="rRNA_ssu_MeTfrase_B"/>
</dbReference>
<keyword evidence="12" id="KW-0805">Transcription regulation</keyword>
<keyword evidence="11 17" id="KW-0694">RNA-binding</keyword>
<evidence type="ECO:0000313" key="20">
    <source>
        <dbReference type="Proteomes" id="UP000440004"/>
    </source>
</evidence>
<evidence type="ECO:0000256" key="15">
    <source>
        <dbReference type="ARBA" id="ARBA00031088"/>
    </source>
</evidence>
<evidence type="ECO:0000256" key="6">
    <source>
        <dbReference type="ARBA" id="ARBA00022552"/>
    </source>
</evidence>
<comment type="caution">
    <text evidence="17">Lacks conserved residue(s) required for the propagation of feature annotation.</text>
</comment>
<keyword evidence="10" id="KW-0889">Transcription antitermination</keyword>
<dbReference type="InterPro" id="IPR029063">
    <property type="entry name" value="SAM-dependent_MTases_sf"/>
</dbReference>
<dbReference type="InterPro" id="IPR011605">
    <property type="entry name" value="NusB_fam"/>
</dbReference>
<evidence type="ECO:0000256" key="2">
    <source>
        <dbReference type="ARBA" id="ARBA00004496"/>
    </source>
</evidence>
<dbReference type="InterPro" id="IPR054728">
    <property type="entry name" value="RsmB-like_ferredoxin"/>
</dbReference>